<sequence length="476" mass="52665">MNRHLPYVSSRRRFLQGVGAAAGMFAILRGLERTAEGAPSPKRFLIVQRPVGTVYENWWPQGNGTNFTLSRILKPFEPVKDKMVVFRDLKLPSEGSVGGGHERGTVLMATGTRTKQLYPGNGGDDPMSEAASVDQLIQKQSADLQGTAIASLQLSCDKRADTPEVSTRHMSYSGPRAPMTPYYQPFDAYQRVFGSLMPGGTTNDNLEALARARRQKKSVLDFATRDLGRLHELAPSAQRELLDAHLEAIREVEKEFDADPTNPAFCGMEQPPEIVSVSEYIDPYNSSHVVRERDDEKHARIGALHFAVVKAAFRCDLTRVVTFQWAPGTNHVSFGDLWPPDSKIFKVHHTTSHDPDTRDTLEFLTRVEEFYANKMVGFLQELAAAKDVNGGSLLDNTLVPYITEVGTRHHNWDKMAWLLFGGAGTKLLGGRVWDNGGRGLRSTNDYWMACAGAFGLPNFVIGDSDLHTTAISGLFA</sequence>
<dbReference type="Proteomes" id="UP000075604">
    <property type="component" value="Unassembled WGS sequence"/>
</dbReference>
<organism evidence="1 2">
    <name type="scientific">Sorangium cellulosum</name>
    <name type="common">Polyangium cellulosum</name>
    <dbReference type="NCBI Taxonomy" id="56"/>
    <lineage>
        <taxon>Bacteria</taxon>
        <taxon>Pseudomonadati</taxon>
        <taxon>Myxococcota</taxon>
        <taxon>Polyangia</taxon>
        <taxon>Polyangiales</taxon>
        <taxon>Polyangiaceae</taxon>
        <taxon>Sorangium</taxon>
    </lineage>
</organism>
<dbReference type="AlphaFoldDB" id="A0A150P3Y8"/>
<dbReference type="InterPro" id="IPR011447">
    <property type="entry name" value="DUF1552"/>
</dbReference>
<dbReference type="EMBL" id="JELX01004119">
    <property type="protein sequence ID" value="KYF50331.1"/>
    <property type="molecule type" value="Genomic_DNA"/>
</dbReference>
<accession>A0A150P3Y8</accession>
<comment type="caution">
    <text evidence="1">The sequence shown here is derived from an EMBL/GenBank/DDBJ whole genome shotgun (WGS) entry which is preliminary data.</text>
</comment>
<evidence type="ECO:0000313" key="1">
    <source>
        <dbReference type="EMBL" id="KYF50331.1"/>
    </source>
</evidence>
<evidence type="ECO:0000313" key="2">
    <source>
        <dbReference type="Proteomes" id="UP000075604"/>
    </source>
</evidence>
<evidence type="ECO:0008006" key="3">
    <source>
        <dbReference type="Google" id="ProtNLM"/>
    </source>
</evidence>
<dbReference type="InterPro" id="IPR006311">
    <property type="entry name" value="TAT_signal"/>
</dbReference>
<name>A0A150P3Y8_SORCE</name>
<gene>
    <name evidence="1" type="ORF">BE04_31625</name>
</gene>
<reference evidence="1 2" key="1">
    <citation type="submission" date="2014-02" db="EMBL/GenBank/DDBJ databases">
        <title>The small core and large imbalanced accessory genome model reveals a collaborative survival strategy of Sorangium cellulosum strains in nature.</title>
        <authorList>
            <person name="Han K."/>
            <person name="Peng R."/>
            <person name="Blom J."/>
            <person name="Li Y.-Z."/>
        </authorList>
    </citation>
    <scope>NUCLEOTIDE SEQUENCE [LARGE SCALE GENOMIC DNA]</scope>
    <source>
        <strain evidence="1 2">So0157-18</strain>
    </source>
</reference>
<dbReference type="PROSITE" id="PS51318">
    <property type="entry name" value="TAT"/>
    <property type="match status" value="1"/>
</dbReference>
<protein>
    <recommendedName>
        <fullName evidence="3">DUF1552 domain-containing protein</fullName>
    </recommendedName>
</protein>
<proteinExistence type="predicted"/>
<dbReference type="Pfam" id="PF07586">
    <property type="entry name" value="HXXSHH"/>
    <property type="match status" value="1"/>
</dbReference>